<dbReference type="InterPro" id="IPR013098">
    <property type="entry name" value="Ig_I-set"/>
</dbReference>
<dbReference type="PROSITE" id="PS50835">
    <property type="entry name" value="IG_LIKE"/>
    <property type="match status" value="2"/>
</dbReference>
<evidence type="ECO:0000259" key="3">
    <source>
        <dbReference type="PROSITE" id="PS50835"/>
    </source>
</evidence>
<comment type="caution">
    <text evidence="5">The sequence shown here is derived from an EMBL/GenBank/DDBJ whole genome shotgun (WGS) entry which is preliminary data.</text>
</comment>
<dbReference type="Pfam" id="PF00041">
    <property type="entry name" value="fn3"/>
    <property type="match status" value="1"/>
</dbReference>
<dbReference type="SMART" id="SM00060">
    <property type="entry name" value="FN3"/>
    <property type="match status" value="1"/>
</dbReference>
<feature type="transmembrane region" description="Helical" evidence="2">
    <location>
        <begin position="326"/>
        <end position="351"/>
    </location>
</feature>
<feature type="domain" description="Ig-like" evidence="3">
    <location>
        <begin position="1"/>
        <end position="85"/>
    </location>
</feature>
<dbReference type="InterPro" id="IPR007110">
    <property type="entry name" value="Ig-like_dom"/>
</dbReference>
<keyword evidence="1" id="KW-0677">Repeat</keyword>
<dbReference type="PANTHER" id="PTHR23278">
    <property type="entry name" value="SIDESTEP PROTEIN"/>
    <property type="match status" value="1"/>
</dbReference>
<keyword evidence="2" id="KW-0472">Membrane</keyword>
<dbReference type="InterPro" id="IPR013783">
    <property type="entry name" value="Ig-like_fold"/>
</dbReference>
<dbReference type="VEuPathDB" id="VectorBase:LDEU001581"/>
<dbReference type="PANTHER" id="PTHR23278:SF19">
    <property type="entry name" value="OBSCURIN"/>
    <property type="match status" value="1"/>
</dbReference>
<reference evidence="5 6" key="1">
    <citation type="journal article" date="2018" name="Gigascience">
        <title>Genomes of trombidid mites reveal novel predicted allergens and laterally-transferred genes associated with secondary metabolism.</title>
        <authorList>
            <person name="Dong X."/>
            <person name="Chaisiri K."/>
            <person name="Xia D."/>
            <person name="Armstrong S.D."/>
            <person name="Fang Y."/>
            <person name="Donnelly M.J."/>
            <person name="Kadowaki T."/>
            <person name="McGarry J.W."/>
            <person name="Darby A.C."/>
            <person name="Makepeace B.L."/>
        </authorList>
    </citation>
    <scope>NUCLEOTIDE SEQUENCE [LARGE SCALE GENOMIC DNA]</scope>
    <source>
        <strain evidence="5">UoL-UT</strain>
    </source>
</reference>
<feature type="domain" description="Fibronectin type-III" evidence="4">
    <location>
        <begin position="207"/>
        <end position="302"/>
    </location>
</feature>
<dbReference type="CDD" id="cd00063">
    <property type="entry name" value="FN3"/>
    <property type="match status" value="1"/>
</dbReference>
<evidence type="ECO:0000313" key="6">
    <source>
        <dbReference type="Proteomes" id="UP000288716"/>
    </source>
</evidence>
<keyword evidence="2" id="KW-1133">Transmembrane helix</keyword>
<feature type="domain" description="Ig-like" evidence="3">
    <location>
        <begin position="92"/>
        <end position="198"/>
    </location>
</feature>
<dbReference type="InterPro" id="IPR036179">
    <property type="entry name" value="Ig-like_dom_sf"/>
</dbReference>
<proteinExistence type="predicted"/>
<evidence type="ECO:0000256" key="2">
    <source>
        <dbReference type="SAM" id="Phobius"/>
    </source>
</evidence>
<dbReference type="GO" id="GO:0030154">
    <property type="term" value="P:cell differentiation"/>
    <property type="evidence" value="ECO:0007669"/>
    <property type="project" value="UniProtKB-ARBA"/>
</dbReference>
<dbReference type="GO" id="GO:0009653">
    <property type="term" value="P:anatomical structure morphogenesis"/>
    <property type="evidence" value="ECO:0007669"/>
    <property type="project" value="UniProtKB-ARBA"/>
</dbReference>
<dbReference type="AlphaFoldDB" id="A0A443SSG7"/>
<dbReference type="STRING" id="299467.A0A443SSG7"/>
<dbReference type="SUPFAM" id="SSF49265">
    <property type="entry name" value="Fibronectin type III"/>
    <property type="match status" value="1"/>
</dbReference>
<dbReference type="SMART" id="SM00409">
    <property type="entry name" value="IG"/>
    <property type="match status" value="2"/>
</dbReference>
<gene>
    <name evidence="5" type="ORF">B4U80_12557</name>
</gene>
<dbReference type="EMBL" id="NCKV01000494">
    <property type="protein sequence ID" value="RWS30459.1"/>
    <property type="molecule type" value="Genomic_DNA"/>
</dbReference>
<evidence type="ECO:0000259" key="4">
    <source>
        <dbReference type="PROSITE" id="PS50853"/>
    </source>
</evidence>
<dbReference type="SUPFAM" id="SSF48726">
    <property type="entry name" value="Immunoglobulin"/>
    <property type="match status" value="2"/>
</dbReference>
<dbReference type="InterPro" id="IPR013151">
    <property type="entry name" value="Immunoglobulin_dom"/>
</dbReference>
<evidence type="ECO:0000256" key="1">
    <source>
        <dbReference type="ARBA" id="ARBA00022737"/>
    </source>
</evidence>
<dbReference type="Pfam" id="PF07679">
    <property type="entry name" value="I-set"/>
    <property type="match status" value="1"/>
</dbReference>
<dbReference type="InterPro" id="IPR036116">
    <property type="entry name" value="FN3_sf"/>
</dbReference>
<keyword evidence="6" id="KW-1185">Reference proteome</keyword>
<name>A0A443SSG7_9ACAR</name>
<accession>A0A443SSG7</accession>
<dbReference type="InterPro" id="IPR003961">
    <property type="entry name" value="FN3_dom"/>
</dbReference>
<dbReference type="SMART" id="SM00408">
    <property type="entry name" value="IGc2"/>
    <property type="match status" value="2"/>
</dbReference>
<dbReference type="InterPro" id="IPR003598">
    <property type="entry name" value="Ig_sub2"/>
</dbReference>
<dbReference type="OrthoDB" id="6429305at2759"/>
<dbReference type="PROSITE" id="PS50853">
    <property type="entry name" value="FN3"/>
    <property type="match status" value="1"/>
</dbReference>
<organism evidence="5 6">
    <name type="scientific">Leptotrombidium deliense</name>
    <dbReference type="NCBI Taxonomy" id="299467"/>
    <lineage>
        <taxon>Eukaryota</taxon>
        <taxon>Metazoa</taxon>
        <taxon>Ecdysozoa</taxon>
        <taxon>Arthropoda</taxon>
        <taxon>Chelicerata</taxon>
        <taxon>Arachnida</taxon>
        <taxon>Acari</taxon>
        <taxon>Acariformes</taxon>
        <taxon>Trombidiformes</taxon>
        <taxon>Prostigmata</taxon>
        <taxon>Anystina</taxon>
        <taxon>Parasitengona</taxon>
        <taxon>Trombiculoidea</taxon>
        <taxon>Trombiculidae</taxon>
        <taxon>Leptotrombidium</taxon>
    </lineage>
</organism>
<sequence>MVFTNIGDEAVITCEAIGNPINDEMIVWRRNDSLQNLSNSNRKIAIRNEKGKSILNISRVNNLDLGFYKCVAFNGIGHSSEALINLLLKQKPVITDTNIFAAANEHESLVIKCTARGVPLVKFSWFNSDGDLFLSSREDSSKERKEKRSELYSVSSHQLTDFKFQSWLTIRKVSANDFGSAFKCSAFNALGRDSIEITVREKGRPEPPQNVTLTSIDHDSVTISLIPGFDGGVQQTFRAKYQKVAANPEQDHYQITEESNSTRITIDGLQQATEYVLTVISKNEFGESKFASNSLIFTTKFADASSDGSPLIDTFSDVQSKSLSKIAVMIAVIALGLVIALTNCAFIFIYIKRKKKKEEQKNVQYCENSNGVVANNQNQIHSETHHCKSLENVDLTRTDFNECHLSAEMNAQQFEFITGSLIIENDVNGGSKHCKVVSFHEDVVDNECGCYLKTVGNTSF</sequence>
<keyword evidence="2" id="KW-0812">Transmembrane</keyword>
<evidence type="ECO:0000313" key="5">
    <source>
        <dbReference type="EMBL" id="RWS30459.1"/>
    </source>
</evidence>
<dbReference type="InterPro" id="IPR003599">
    <property type="entry name" value="Ig_sub"/>
</dbReference>
<protein>
    <submittedName>
        <fullName evidence="5">Nephrin-like protein</fullName>
    </submittedName>
</protein>
<dbReference type="Proteomes" id="UP000288716">
    <property type="component" value="Unassembled WGS sequence"/>
</dbReference>
<dbReference type="Gene3D" id="2.60.40.10">
    <property type="entry name" value="Immunoglobulins"/>
    <property type="match status" value="3"/>
</dbReference>
<dbReference type="Pfam" id="PF00047">
    <property type="entry name" value="ig"/>
    <property type="match status" value="1"/>
</dbReference>